<evidence type="ECO:0000259" key="12">
    <source>
        <dbReference type="Pfam" id="PF18317"/>
    </source>
</evidence>
<dbReference type="GO" id="GO:0004764">
    <property type="term" value="F:shikimate 3-dehydrogenase (NADP+) activity"/>
    <property type="evidence" value="ECO:0007669"/>
    <property type="project" value="UniProtKB-UniRule"/>
</dbReference>
<keyword evidence="5 8" id="KW-0560">Oxidoreductase</keyword>
<feature type="binding site" evidence="8">
    <location>
        <begin position="184"/>
        <end position="189"/>
    </location>
    <ligand>
        <name>NADP(+)</name>
        <dbReference type="ChEBI" id="CHEBI:58349"/>
    </ligand>
</feature>
<keyword evidence="3 8" id="KW-0028">Amino-acid biosynthesis</keyword>
<dbReference type="Pfam" id="PF08501">
    <property type="entry name" value="Shikimate_dh_N"/>
    <property type="match status" value="1"/>
</dbReference>
<accession>A0A939HG83</accession>
<feature type="domain" description="SDH C-terminal" evidence="12">
    <location>
        <begin position="273"/>
        <end position="300"/>
    </location>
</feature>
<dbReference type="Pfam" id="PF01488">
    <property type="entry name" value="Shikimate_DH"/>
    <property type="match status" value="1"/>
</dbReference>
<comment type="catalytic activity">
    <reaction evidence="7 8">
        <text>shikimate + NADP(+) = 3-dehydroshikimate + NADPH + H(+)</text>
        <dbReference type="Rhea" id="RHEA:17737"/>
        <dbReference type="ChEBI" id="CHEBI:15378"/>
        <dbReference type="ChEBI" id="CHEBI:16630"/>
        <dbReference type="ChEBI" id="CHEBI:36208"/>
        <dbReference type="ChEBI" id="CHEBI:57783"/>
        <dbReference type="ChEBI" id="CHEBI:58349"/>
        <dbReference type="EC" id="1.1.1.25"/>
    </reaction>
</comment>
<evidence type="ECO:0000259" key="11">
    <source>
        <dbReference type="Pfam" id="PF08501"/>
    </source>
</evidence>
<dbReference type="InterPro" id="IPR013708">
    <property type="entry name" value="Shikimate_DH-bd_N"/>
</dbReference>
<protein>
    <recommendedName>
        <fullName evidence="2 8">Shikimate dehydrogenase (NADP(+))</fullName>
        <shortName evidence="8">SDH</shortName>
        <ecNumber evidence="2 8">1.1.1.25</ecNumber>
    </recommendedName>
</protein>
<feature type="binding site" evidence="8">
    <location>
        <position position="273"/>
    </location>
    <ligand>
        <name>NADP(+)</name>
        <dbReference type="ChEBI" id="CHEBI:58349"/>
    </ligand>
</feature>
<dbReference type="NCBIfam" id="NF001312">
    <property type="entry name" value="PRK00258.1-4"/>
    <property type="match status" value="1"/>
</dbReference>
<dbReference type="GO" id="GO:0050661">
    <property type="term" value="F:NADP binding"/>
    <property type="evidence" value="ECO:0007669"/>
    <property type="project" value="InterPro"/>
</dbReference>
<comment type="caution">
    <text evidence="13">The sequence shown here is derived from an EMBL/GenBank/DDBJ whole genome shotgun (WGS) entry which is preliminary data.</text>
</comment>
<dbReference type="AlphaFoldDB" id="A0A939HG83"/>
<gene>
    <name evidence="8" type="primary">aroE</name>
    <name evidence="13" type="ORF">J2D77_01515</name>
</gene>
<organism evidence="13 14">
    <name type="scientific">Acetobacter garciniae</name>
    <dbReference type="NCBI Taxonomy" id="2817435"/>
    <lineage>
        <taxon>Bacteria</taxon>
        <taxon>Pseudomonadati</taxon>
        <taxon>Pseudomonadota</taxon>
        <taxon>Alphaproteobacteria</taxon>
        <taxon>Acetobacterales</taxon>
        <taxon>Acetobacteraceae</taxon>
        <taxon>Acetobacter</taxon>
    </lineage>
</organism>
<dbReference type="CDD" id="cd01065">
    <property type="entry name" value="NAD_bind_Shikimate_DH"/>
    <property type="match status" value="1"/>
</dbReference>
<dbReference type="GO" id="GO:0008652">
    <property type="term" value="P:amino acid biosynthetic process"/>
    <property type="evidence" value="ECO:0007669"/>
    <property type="project" value="UniProtKB-KW"/>
</dbReference>
<keyword evidence="4 8" id="KW-0521">NADP</keyword>
<feature type="domain" description="Quinate/shikimate 5-dehydrogenase/glutamyl-tRNA reductase" evidence="10">
    <location>
        <begin position="154"/>
        <end position="223"/>
    </location>
</feature>
<evidence type="ECO:0000256" key="8">
    <source>
        <dbReference type="HAMAP-Rule" id="MF_00222"/>
    </source>
</evidence>
<evidence type="ECO:0000256" key="4">
    <source>
        <dbReference type="ARBA" id="ARBA00022857"/>
    </source>
</evidence>
<reference evidence="13" key="1">
    <citation type="submission" date="2021-03" db="EMBL/GenBank/DDBJ databases">
        <title>The complete genome sequence of Acetobacter sp. TBRC 12339.</title>
        <authorList>
            <person name="Charoenyingcharoen P."/>
            <person name="Yukphan P."/>
        </authorList>
    </citation>
    <scope>NUCLEOTIDE SEQUENCE</scope>
    <source>
        <strain evidence="13">TBRC 12339</strain>
    </source>
</reference>
<evidence type="ECO:0000256" key="7">
    <source>
        <dbReference type="ARBA" id="ARBA00049442"/>
    </source>
</evidence>
<feature type="binding site" evidence="8">
    <location>
        <position position="280"/>
    </location>
    <ligand>
        <name>shikimate</name>
        <dbReference type="ChEBI" id="CHEBI:36208"/>
    </ligand>
</feature>
<dbReference type="PANTHER" id="PTHR21089:SF1">
    <property type="entry name" value="BIFUNCTIONAL 3-DEHYDROQUINATE DEHYDRATASE_SHIKIMATE DEHYDROGENASE, CHLOROPLASTIC"/>
    <property type="match status" value="1"/>
</dbReference>
<dbReference type="Pfam" id="PF18317">
    <property type="entry name" value="SDH_C"/>
    <property type="match status" value="1"/>
</dbReference>
<comment type="pathway">
    <text evidence="1 8">Metabolic intermediate biosynthesis; chorismate biosynthesis; chorismate from D-erythrose 4-phosphate and phosphoenolpyruvate: step 4/7.</text>
</comment>
<name>A0A939HG83_9PROT</name>
<feature type="binding site" evidence="8">
    <location>
        <begin position="161"/>
        <end position="165"/>
    </location>
    <ligand>
        <name>NADP(+)</name>
        <dbReference type="ChEBI" id="CHEBI:58349"/>
    </ligand>
</feature>
<dbReference type="InterPro" id="IPR046346">
    <property type="entry name" value="Aminoacid_DH-like_N_sf"/>
</dbReference>
<dbReference type="InterPro" id="IPR006151">
    <property type="entry name" value="Shikm_DH/Glu-tRNA_Rdtase"/>
</dbReference>
<feature type="binding site" evidence="8">
    <location>
        <begin position="48"/>
        <end position="50"/>
    </location>
    <ligand>
        <name>shikimate</name>
        <dbReference type="ChEBI" id="CHEBI:36208"/>
    </ligand>
</feature>
<dbReference type="GO" id="GO:0009073">
    <property type="term" value="P:aromatic amino acid family biosynthetic process"/>
    <property type="evidence" value="ECO:0007669"/>
    <property type="project" value="UniProtKB-KW"/>
</dbReference>
<evidence type="ECO:0000256" key="1">
    <source>
        <dbReference type="ARBA" id="ARBA00004871"/>
    </source>
</evidence>
<evidence type="ECO:0000256" key="5">
    <source>
        <dbReference type="ARBA" id="ARBA00023002"/>
    </source>
</evidence>
<sequence length="309" mass="31971">MPRTGAGEATHQPATAASGNTVDNAAAGQIITGKARLAGVLGWPVSHSRSPVLHNYWLRRYGVDGVYVPLPVQPGAFEVAVRGLQAAGFRGANVTIPHKEAAFRLADILDDSATQAGAVNTLIFQDDGKIRGLSTDGAGFVASLQAEGHTIRPGAQVLVLGAGGAARSVAAALLGQGMGVHVSNRTAARAKELASALPGLGVVAWDEWENRLGAYSLLVNTTSLGMAGGPDPQFRPRLDCANAGLVVADIVYVPMVTPLLAEARQCGLQTVGGLGMLLHQARLGFTEWFGVEPQVDDATQAYVLASLRG</sequence>
<feature type="binding site" evidence="8">
    <location>
        <position position="252"/>
    </location>
    <ligand>
        <name>shikimate</name>
        <dbReference type="ChEBI" id="CHEBI:36208"/>
    </ligand>
</feature>
<evidence type="ECO:0000313" key="13">
    <source>
        <dbReference type="EMBL" id="MBO1323833.1"/>
    </source>
</evidence>
<proteinExistence type="inferred from homology"/>
<feature type="compositionally biased region" description="Polar residues" evidence="9">
    <location>
        <begin position="12"/>
        <end position="21"/>
    </location>
</feature>
<dbReference type="InterPro" id="IPR011342">
    <property type="entry name" value="Shikimate_DH"/>
</dbReference>
<dbReference type="EC" id="1.1.1.25" evidence="2 8"/>
<dbReference type="Proteomes" id="UP000664073">
    <property type="component" value="Unassembled WGS sequence"/>
</dbReference>
<dbReference type="GO" id="GO:0009423">
    <property type="term" value="P:chorismate biosynthetic process"/>
    <property type="evidence" value="ECO:0007669"/>
    <property type="project" value="UniProtKB-UniRule"/>
</dbReference>
<dbReference type="Gene3D" id="3.40.50.720">
    <property type="entry name" value="NAD(P)-binding Rossmann-like Domain"/>
    <property type="match status" value="1"/>
</dbReference>
<feature type="domain" description="Shikimate dehydrogenase substrate binding N-terminal" evidence="11">
    <location>
        <begin position="40"/>
        <end position="122"/>
    </location>
</feature>
<feature type="binding site" evidence="8">
    <location>
        <position position="136"/>
    </location>
    <ligand>
        <name>shikimate</name>
        <dbReference type="ChEBI" id="CHEBI:36208"/>
    </ligand>
</feature>
<evidence type="ECO:0000256" key="9">
    <source>
        <dbReference type="SAM" id="MobiDB-lite"/>
    </source>
</evidence>
<comment type="similarity">
    <text evidence="8">Belongs to the shikimate dehydrogenase family.</text>
</comment>
<dbReference type="PANTHER" id="PTHR21089">
    <property type="entry name" value="SHIKIMATE DEHYDROGENASE"/>
    <property type="match status" value="1"/>
</dbReference>
<keyword evidence="6 8" id="KW-0057">Aromatic amino acid biosynthesis</keyword>
<dbReference type="HAMAP" id="MF_00222">
    <property type="entry name" value="Shikimate_DH_AroE"/>
    <property type="match status" value="1"/>
</dbReference>
<comment type="function">
    <text evidence="8">Involved in the biosynthesis of the chorismate, which leads to the biosynthesis of aromatic amino acids. Catalyzes the reversible NADPH linked reduction of 3-dehydroshikimate (DHSA) to yield shikimate (SA).</text>
</comment>
<evidence type="ECO:0000256" key="2">
    <source>
        <dbReference type="ARBA" id="ARBA00012962"/>
    </source>
</evidence>
<dbReference type="SUPFAM" id="SSF51735">
    <property type="entry name" value="NAD(P)-binding Rossmann-fold domains"/>
    <property type="match status" value="1"/>
</dbReference>
<evidence type="ECO:0000313" key="14">
    <source>
        <dbReference type="Proteomes" id="UP000664073"/>
    </source>
</evidence>
<evidence type="ECO:0000259" key="10">
    <source>
        <dbReference type="Pfam" id="PF01488"/>
    </source>
</evidence>
<feature type="binding site" evidence="8">
    <location>
        <position position="111"/>
    </location>
    <ligand>
        <name>NADP(+)</name>
        <dbReference type="ChEBI" id="CHEBI:58349"/>
    </ligand>
</feature>
<dbReference type="InterPro" id="IPR036291">
    <property type="entry name" value="NAD(P)-bd_dom_sf"/>
</dbReference>
<dbReference type="InterPro" id="IPR022893">
    <property type="entry name" value="Shikimate_DH_fam"/>
</dbReference>
<feature type="binding site" evidence="8">
    <location>
        <position position="250"/>
    </location>
    <ligand>
        <name>NADP(+)</name>
        <dbReference type="ChEBI" id="CHEBI:58349"/>
    </ligand>
</feature>
<feature type="region of interest" description="Disordered" evidence="9">
    <location>
        <begin position="1"/>
        <end position="21"/>
    </location>
</feature>
<dbReference type="InterPro" id="IPR041121">
    <property type="entry name" value="SDH_C"/>
</dbReference>
<feature type="binding site" evidence="8">
    <location>
        <position position="95"/>
    </location>
    <ligand>
        <name>shikimate</name>
        <dbReference type="ChEBI" id="CHEBI:36208"/>
    </ligand>
</feature>
<feature type="active site" description="Proton acceptor" evidence="8">
    <location>
        <position position="99"/>
    </location>
</feature>
<dbReference type="Gene3D" id="3.40.50.10860">
    <property type="entry name" value="Leucine Dehydrogenase, chain A, domain 1"/>
    <property type="match status" value="1"/>
</dbReference>
<dbReference type="EMBL" id="JAFVMH010000001">
    <property type="protein sequence ID" value="MBO1323833.1"/>
    <property type="molecule type" value="Genomic_DNA"/>
</dbReference>
<evidence type="ECO:0000256" key="3">
    <source>
        <dbReference type="ARBA" id="ARBA00022605"/>
    </source>
</evidence>
<evidence type="ECO:0000256" key="6">
    <source>
        <dbReference type="ARBA" id="ARBA00023141"/>
    </source>
</evidence>
<keyword evidence="14" id="KW-1185">Reference proteome</keyword>
<dbReference type="NCBIfam" id="TIGR00507">
    <property type="entry name" value="aroE"/>
    <property type="match status" value="1"/>
</dbReference>
<comment type="subunit">
    <text evidence="8">Homodimer.</text>
</comment>
<feature type="binding site" evidence="8">
    <location>
        <position position="120"/>
    </location>
    <ligand>
        <name>shikimate</name>
        <dbReference type="ChEBI" id="CHEBI:36208"/>
    </ligand>
</feature>
<dbReference type="GO" id="GO:0005829">
    <property type="term" value="C:cytosol"/>
    <property type="evidence" value="ECO:0007669"/>
    <property type="project" value="TreeGrafter"/>
</dbReference>
<dbReference type="GO" id="GO:0019632">
    <property type="term" value="P:shikimate metabolic process"/>
    <property type="evidence" value="ECO:0007669"/>
    <property type="project" value="InterPro"/>
</dbReference>
<dbReference type="SUPFAM" id="SSF53223">
    <property type="entry name" value="Aminoacid dehydrogenase-like, N-terminal domain"/>
    <property type="match status" value="1"/>
</dbReference>